<name>A0A3T7QPT4_ECOLX</name>
<sequence length="53" mass="5310">MKKAFAALFVLLSLVASTQASAGRCQHDSDTAADGSRCGGRSADSRPGGGGIR</sequence>
<evidence type="ECO:0000256" key="2">
    <source>
        <dbReference type="SAM" id="SignalP"/>
    </source>
</evidence>
<organism evidence="3 4">
    <name type="scientific">Escherichia coli</name>
    <dbReference type="NCBI Taxonomy" id="562"/>
    <lineage>
        <taxon>Bacteria</taxon>
        <taxon>Pseudomonadati</taxon>
        <taxon>Pseudomonadota</taxon>
        <taxon>Gammaproteobacteria</taxon>
        <taxon>Enterobacterales</taxon>
        <taxon>Enterobacteriaceae</taxon>
        <taxon>Escherichia</taxon>
    </lineage>
</organism>
<feature type="chain" id="PRO_5030084292" evidence="2">
    <location>
        <begin position="23"/>
        <end position="53"/>
    </location>
</feature>
<dbReference type="RefSeq" id="WP_042043825.1">
    <property type="nucleotide sequence ID" value="NZ_BFIC01000037.1"/>
</dbReference>
<keyword evidence="2" id="KW-0732">Signal</keyword>
<keyword evidence="3" id="KW-0812">Transmembrane</keyword>
<feature type="region of interest" description="Disordered" evidence="1">
    <location>
        <begin position="25"/>
        <end position="53"/>
    </location>
</feature>
<dbReference type="AlphaFoldDB" id="A0A3T7QPT4"/>
<comment type="caution">
    <text evidence="3">The sequence shown here is derived from an EMBL/GenBank/DDBJ whole genome shotgun (WGS) entry which is preliminary data.</text>
</comment>
<protein>
    <submittedName>
        <fullName evidence="3">Transmembrane anchored protein</fullName>
    </submittedName>
</protein>
<evidence type="ECO:0000313" key="4">
    <source>
        <dbReference type="Proteomes" id="UP000288730"/>
    </source>
</evidence>
<keyword evidence="3" id="KW-0472">Membrane</keyword>
<feature type="signal peptide" evidence="2">
    <location>
        <begin position="1"/>
        <end position="22"/>
    </location>
</feature>
<evidence type="ECO:0000256" key="1">
    <source>
        <dbReference type="SAM" id="MobiDB-lite"/>
    </source>
</evidence>
<dbReference type="Proteomes" id="UP000288730">
    <property type="component" value="Unassembled WGS sequence"/>
</dbReference>
<proteinExistence type="predicted"/>
<evidence type="ECO:0000313" key="3">
    <source>
        <dbReference type="EMBL" id="RXD01478.1"/>
    </source>
</evidence>
<reference evidence="3 4" key="1">
    <citation type="submission" date="2019-01" db="EMBL/GenBank/DDBJ databases">
        <title>Genomic analysis of febrile catheter-associated UTI E. coli isolates.</title>
        <authorList>
            <person name="Potter R."/>
            <person name="Zou Z."/>
            <person name="Henderson J."/>
            <person name="Dantas G."/>
        </authorList>
    </citation>
    <scope>NUCLEOTIDE SEQUENCE [LARGE SCALE GENOMIC DNA]</scope>
    <source>
        <strain evidence="3 4">29_CAASB</strain>
    </source>
</reference>
<gene>
    <name evidence="3" type="ORF">EPS76_27400</name>
</gene>
<accession>A0A3T7QPT4</accession>
<dbReference type="EMBL" id="SCJN01000489">
    <property type="protein sequence ID" value="RXD01478.1"/>
    <property type="molecule type" value="Genomic_DNA"/>
</dbReference>